<feature type="compositionally biased region" description="Polar residues" evidence="1">
    <location>
        <begin position="437"/>
        <end position="450"/>
    </location>
</feature>
<dbReference type="Proteomes" id="UP000639772">
    <property type="component" value="Chromosome 9"/>
</dbReference>
<feature type="compositionally biased region" description="Basic and acidic residues" evidence="1">
    <location>
        <begin position="385"/>
        <end position="395"/>
    </location>
</feature>
<dbReference type="EMBL" id="JADCNM010000009">
    <property type="protein sequence ID" value="KAG0467852.1"/>
    <property type="molecule type" value="Genomic_DNA"/>
</dbReference>
<name>A0A835QEX4_VANPL</name>
<feature type="region of interest" description="Disordered" evidence="1">
    <location>
        <begin position="423"/>
        <end position="450"/>
    </location>
</feature>
<dbReference type="OrthoDB" id="2019579at2759"/>
<dbReference type="AlphaFoldDB" id="A0A835QEX4"/>
<feature type="compositionally biased region" description="Basic and acidic residues" evidence="1">
    <location>
        <begin position="423"/>
        <end position="434"/>
    </location>
</feature>
<organism evidence="2 3">
    <name type="scientific">Vanilla planifolia</name>
    <name type="common">Vanilla</name>
    <dbReference type="NCBI Taxonomy" id="51239"/>
    <lineage>
        <taxon>Eukaryota</taxon>
        <taxon>Viridiplantae</taxon>
        <taxon>Streptophyta</taxon>
        <taxon>Embryophyta</taxon>
        <taxon>Tracheophyta</taxon>
        <taxon>Spermatophyta</taxon>
        <taxon>Magnoliopsida</taxon>
        <taxon>Liliopsida</taxon>
        <taxon>Asparagales</taxon>
        <taxon>Orchidaceae</taxon>
        <taxon>Vanilloideae</taxon>
        <taxon>Vanilleae</taxon>
        <taxon>Vanilla</taxon>
    </lineage>
</organism>
<evidence type="ECO:0000256" key="1">
    <source>
        <dbReference type="SAM" id="MobiDB-lite"/>
    </source>
</evidence>
<gene>
    <name evidence="2" type="ORF">HPP92_017180</name>
</gene>
<feature type="compositionally biased region" description="Basic and acidic residues" evidence="1">
    <location>
        <begin position="1"/>
        <end position="18"/>
    </location>
</feature>
<dbReference type="PANTHER" id="PTHR36325">
    <property type="entry name" value="MYOSIN-2 HEAVY CHAIN-LIKE PROTEIN"/>
    <property type="match status" value="1"/>
</dbReference>
<reference evidence="2 3" key="1">
    <citation type="journal article" date="2020" name="Nat. Food">
        <title>A phased Vanilla planifolia genome enables genetic improvement of flavour and production.</title>
        <authorList>
            <person name="Hasing T."/>
            <person name="Tang H."/>
            <person name="Brym M."/>
            <person name="Khazi F."/>
            <person name="Huang T."/>
            <person name="Chambers A.H."/>
        </authorList>
    </citation>
    <scope>NUCLEOTIDE SEQUENCE [LARGE SCALE GENOMIC DNA]</scope>
    <source>
        <tissue evidence="2">Leaf</tissue>
    </source>
</reference>
<comment type="caution">
    <text evidence="2">The sequence shown here is derived from an EMBL/GenBank/DDBJ whole genome shotgun (WGS) entry which is preliminary data.</text>
</comment>
<accession>A0A835QEX4</accession>
<protein>
    <submittedName>
        <fullName evidence="2">Uncharacterized protein</fullName>
    </submittedName>
</protein>
<feature type="region of interest" description="Disordered" evidence="1">
    <location>
        <begin position="385"/>
        <end position="406"/>
    </location>
</feature>
<evidence type="ECO:0000313" key="2">
    <source>
        <dbReference type="EMBL" id="KAG0467852.1"/>
    </source>
</evidence>
<proteinExistence type="predicted"/>
<feature type="region of interest" description="Disordered" evidence="1">
    <location>
        <begin position="1"/>
        <end position="36"/>
    </location>
</feature>
<sequence>MESNRASDDKSVENKEPATESSPPVPGRVRTNAAAKDSGNTVLYSMNKITAHIKKPLRRRSSSPLNWFPRKKSDSYLRRKIRLLQEGGFMSSSLVETLGNANPHYTRVAEEKIAAREAASKAMEARKAAMIEASWCRILQEARIPSGDAESKLEKAEQCAAEAFEEAKVMAVMMFDRPDCPRRPCEVQSLSSTTGGKSAHTISASFETAFEVDREVATAVRKALIKLANCSSSSNKEEFRELLRKISQNPLPQICSSSIDNGNSDIGRILECHEDTSSSSSQDLVNTMLERLKELHESDLESLATIVATCGLNSALLNIQSSQNDTERSSQRSSKANLFSYEYKRRKENPANVPSLDKFLVKHVSRLEREVLEARASKKLSVLGRSDEQDSKLLKDSSTSSSTSELGSILIKHESKFAREIHEAKNSHKEKPKVDSTVISESNPDQEINPSSEHELMIEKIVSNDEQCVQSKQLMKSSEEFKQPNAKLDGFLSSNVADEKEESEPLNAEDNIPMLQFREITNRNLTKSVCSNKTISHAERAELETLQAFSCQNEHGKVEFQRASIDKVVANNREKMQAVEDENMPPLRRVEHQNLQKVESLDKIMVKHQSELQKAKLGASQEGDGLLLHKTAHNVEKMEGLGDILVKHQSKLEKAKLEAIQNSPNFFKHVGSRREARERELQEAWGGLSLGNSLRPHLSRLEKDKAAWRRAEEENQNKAKDC</sequence>
<evidence type="ECO:0000313" key="3">
    <source>
        <dbReference type="Proteomes" id="UP000639772"/>
    </source>
</evidence>
<dbReference type="PANTHER" id="PTHR36325:SF1">
    <property type="entry name" value="MYOSIN-2 HEAVY CHAIN-LIKE PROTEIN"/>
    <property type="match status" value="1"/>
</dbReference>